<accession>A0AAN8FNQ7</accession>
<comment type="caution">
    <text evidence="2">The sequence shown here is derived from an EMBL/GenBank/DDBJ whole genome shotgun (WGS) entry which is preliminary data.</text>
</comment>
<evidence type="ECO:0000313" key="3">
    <source>
        <dbReference type="Proteomes" id="UP001331761"/>
    </source>
</evidence>
<name>A0AAN8FNQ7_TRICO</name>
<feature type="transmembrane region" description="Helical" evidence="1">
    <location>
        <begin position="6"/>
        <end position="34"/>
    </location>
</feature>
<feature type="transmembrane region" description="Helical" evidence="1">
    <location>
        <begin position="55"/>
        <end position="74"/>
    </location>
</feature>
<keyword evidence="1" id="KW-1133">Transmembrane helix</keyword>
<reference evidence="2 3" key="1">
    <citation type="submission" date="2019-10" db="EMBL/GenBank/DDBJ databases">
        <title>Assembly and Annotation for the nematode Trichostrongylus colubriformis.</title>
        <authorList>
            <person name="Martin J."/>
        </authorList>
    </citation>
    <scope>NUCLEOTIDE SEQUENCE [LARGE SCALE GENOMIC DNA]</scope>
    <source>
        <strain evidence="2">G859</strain>
        <tissue evidence="2">Whole worm</tissue>
    </source>
</reference>
<evidence type="ECO:0000256" key="1">
    <source>
        <dbReference type="SAM" id="Phobius"/>
    </source>
</evidence>
<gene>
    <name evidence="2" type="ORF">GCK32_019123</name>
</gene>
<organism evidence="2 3">
    <name type="scientific">Trichostrongylus colubriformis</name>
    <name type="common">Black scour worm</name>
    <dbReference type="NCBI Taxonomy" id="6319"/>
    <lineage>
        <taxon>Eukaryota</taxon>
        <taxon>Metazoa</taxon>
        <taxon>Ecdysozoa</taxon>
        <taxon>Nematoda</taxon>
        <taxon>Chromadorea</taxon>
        <taxon>Rhabditida</taxon>
        <taxon>Rhabditina</taxon>
        <taxon>Rhabditomorpha</taxon>
        <taxon>Strongyloidea</taxon>
        <taxon>Trichostrongylidae</taxon>
        <taxon>Trichostrongylus</taxon>
    </lineage>
</organism>
<keyword evidence="1" id="KW-0812">Transmembrane</keyword>
<keyword evidence="1" id="KW-0472">Membrane</keyword>
<keyword evidence="3" id="KW-1185">Reference proteome</keyword>
<dbReference type="Proteomes" id="UP001331761">
    <property type="component" value="Unassembled WGS sequence"/>
</dbReference>
<protein>
    <submittedName>
        <fullName evidence="2">Uncharacterized protein</fullName>
    </submittedName>
</protein>
<dbReference type="AlphaFoldDB" id="A0AAN8FNQ7"/>
<sequence>MIPASLLISAINFGLTLCGIASLCLTCSIFDFIVMREMYYTVPDTKILIPTEASWWFYGTSVLCVVLSTVTALASTGSKAIQRFAENYPQIFCFFHGGFLCASSILCAFCTFLAMQMSEGVGKYAFHAHPKQFQEASHWYYARLRASAVRFLLYRI</sequence>
<proteinExistence type="predicted"/>
<evidence type="ECO:0000313" key="2">
    <source>
        <dbReference type="EMBL" id="KAK5973360.1"/>
    </source>
</evidence>
<dbReference type="EMBL" id="WIXE01015592">
    <property type="protein sequence ID" value="KAK5973360.1"/>
    <property type="molecule type" value="Genomic_DNA"/>
</dbReference>
<feature type="transmembrane region" description="Helical" evidence="1">
    <location>
        <begin position="94"/>
        <end position="115"/>
    </location>
</feature>